<evidence type="ECO:0000313" key="4">
    <source>
        <dbReference type="EMBL" id="CAF3829541.1"/>
    </source>
</evidence>
<dbReference type="Pfam" id="PF07534">
    <property type="entry name" value="TLD"/>
    <property type="match status" value="1"/>
</dbReference>
<sequence>MTTNTVKTRLCCICVSKTNGASETKDTTGVNICGGCEKRFCNKHYKVHREEIDRQFDDVCVEHGSLLENLNTRLSAKSSASSLIQKILEWENETIDKVRETAKNAKDKIEKFLNNDKDMLKNEFETFTAELKLKQSTSEYDEIDIDEWKKKLDALKKQIQKSSKETGIQVEYQKINWDDKIISVYITNNNEQTVGLSHSIRINNYFNGTTLLSNEQQQHLNEFYGKQNQQWKLLYKAARDGFLAKDFHSVCDGKQPTMTIIQEKDGGYLFGGFTNVSWTAPATVETHNDGTAFIFTLKNPHSLPPTKYSIRNSRAPAVFHSYDFGPSFGLQDKWSDFFCSDNHANLINFPRSYIDTTGFKNKTFTGNRNFTPSEIEIFTLG</sequence>
<dbReference type="Proteomes" id="UP000677228">
    <property type="component" value="Unassembled WGS sequence"/>
</dbReference>
<accession>A0A8S2DY29</accession>
<keyword evidence="1" id="KW-0175">Coiled coil</keyword>
<dbReference type="SMART" id="SM00584">
    <property type="entry name" value="TLDc"/>
    <property type="match status" value="1"/>
</dbReference>
<reference evidence="3" key="1">
    <citation type="submission" date="2021-02" db="EMBL/GenBank/DDBJ databases">
        <authorList>
            <person name="Nowell W R."/>
        </authorList>
    </citation>
    <scope>NUCLEOTIDE SEQUENCE</scope>
</reference>
<protein>
    <recommendedName>
        <fullName evidence="2">TLDc domain-containing protein</fullName>
    </recommendedName>
</protein>
<comment type="caution">
    <text evidence="3">The sequence shown here is derived from an EMBL/GenBank/DDBJ whole genome shotgun (WGS) entry which is preliminary data.</text>
</comment>
<dbReference type="InterPro" id="IPR006571">
    <property type="entry name" value="TLDc_dom"/>
</dbReference>
<dbReference type="PROSITE" id="PS51886">
    <property type="entry name" value="TLDC"/>
    <property type="match status" value="1"/>
</dbReference>
<evidence type="ECO:0000259" key="2">
    <source>
        <dbReference type="PROSITE" id="PS51886"/>
    </source>
</evidence>
<feature type="coiled-coil region" evidence="1">
    <location>
        <begin position="88"/>
        <end position="115"/>
    </location>
</feature>
<organism evidence="3 5">
    <name type="scientific">Didymodactylos carnosus</name>
    <dbReference type="NCBI Taxonomy" id="1234261"/>
    <lineage>
        <taxon>Eukaryota</taxon>
        <taxon>Metazoa</taxon>
        <taxon>Spiralia</taxon>
        <taxon>Gnathifera</taxon>
        <taxon>Rotifera</taxon>
        <taxon>Eurotatoria</taxon>
        <taxon>Bdelloidea</taxon>
        <taxon>Philodinida</taxon>
        <taxon>Philodinidae</taxon>
        <taxon>Didymodactylos</taxon>
    </lineage>
</organism>
<feature type="domain" description="TLDc" evidence="2">
    <location>
        <begin position="210"/>
        <end position="381"/>
    </location>
</feature>
<dbReference type="EMBL" id="CAJOBA010008481">
    <property type="protein sequence ID" value="CAF3829541.1"/>
    <property type="molecule type" value="Genomic_DNA"/>
</dbReference>
<name>A0A8S2DY29_9BILA</name>
<dbReference type="Proteomes" id="UP000682733">
    <property type="component" value="Unassembled WGS sequence"/>
</dbReference>
<dbReference type="EMBL" id="CAJNOK010008464">
    <property type="protein sequence ID" value="CAF1064311.1"/>
    <property type="molecule type" value="Genomic_DNA"/>
</dbReference>
<evidence type="ECO:0000256" key="1">
    <source>
        <dbReference type="SAM" id="Coils"/>
    </source>
</evidence>
<evidence type="ECO:0000313" key="3">
    <source>
        <dbReference type="EMBL" id="CAF1064311.1"/>
    </source>
</evidence>
<proteinExistence type="predicted"/>
<evidence type="ECO:0000313" key="5">
    <source>
        <dbReference type="Proteomes" id="UP000677228"/>
    </source>
</evidence>
<gene>
    <name evidence="3" type="ORF">OVA965_LOCUS17576</name>
    <name evidence="4" type="ORF">TMI583_LOCUS17588</name>
</gene>
<dbReference type="AlphaFoldDB" id="A0A8S2DY29"/>